<organism evidence="3 4">
    <name type="scientific">Mesorhabditis belari</name>
    <dbReference type="NCBI Taxonomy" id="2138241"/>
    <lineage>
        <taxon>Eukaryota</taxon>
        <taxon>Metazoa</taxon>
        <taxon>Ecdysozoa</taxon>
        <taxon>Nematoda</taxon>
        <taxon>Chromadorea</taxon>
        <taxon>Rhabditida</taxon>
        <taxon>Rhabditina</taxon>
        <taxon>Rhabditomorpha</taxon>
        <taxon>Rhabditoidea</taxon>
        <taxon>Rhabditidae</taxon>
        <taxon>Mesorhabditinae</taxon>
        <taxon>Mesorhabditis</taxon>
    </lineage>
</organism>
<dbReference type="AlphaFoldDB" id="A0AAF3EZ95"/>
<reference evidence="4" key="1">
    <citation type="submission" date="2024-02" db="UniProtKB">
        <authorList>
            <consortium name="WormBaseParasite"/>
        </authorList>
    </citation>
    <scope>IDENTIFICATION</scope>
</reference>
<dbReference type="WBParaSite" id="MBELARI_LOCUS19516">
    <property type="protein sequence ID" value="MBELARI_LOCUS19516"/>
    <property type="gene ID" value="MBELARI_LOCUS19516"/>
</dbReference>
<keyword evidence="2" id="KW-0812">Transmembrane</keyword>
<feature type="transmembrane region" description="Helical" evidence="2">
    <location>
        <begin position="100"/>
        <end position="121"/>
    </location>
</feature>
<evidence type="ECO:0000256" key="1">
    <source>
        <dbReference type="SAM" id="MobiDB-lite"/>
    </source>
</evidence>
<evidence type="ECO:0000256" key="2">
    <source>
        <dbReference type="SAM" id="Phobius"/>
    </source>
</evidence>
<feature type="transmembrane region" description="Helical" evidence="2">
    <location>
        <begin position="12"/>
        <end position="31"/>
    </location>
</feature>
<sequence>MGLSSLGRYPHVLKSIAFAVLLVLAAILWISGDSRRAQLITWQSLPYLLVLTFVYEKRDYIEEHPAWPAWEIFLSTLFLLCSLVNLIVTGMTVYDDPQKPLHFITTGVSMLLVCLWTWNLVHFAARACRRYRVVRKEPPELERNSRDESRNGRSRSKGDQKDNERITQCNQKLHSIDPPKITVEEPSDA</sequence>
<evidence type="ECO:0000313" key="3">
    <source>
        <dbReference type="Proteomes" id="UP000887575"/>
    </source>
</evidence>
<evidence type="ECO:0000313" key="4">
    <source>
        <dbReference type="WBParaSite" id="MBELARI_LOCUS19516"/>
    </source>
</evidence>
<feature type="compositionally biased region" description="Basic and acidic residues" evidence="1">
    <location>
        <begin position="139"/>
        <end position="165"/>
    </location>
</feature>
<dbReference type="Proteomes" id="UP000887575">
    <property type="component" value="Unassembled WGS sequence"/>
</dbReference>
<proteinExistence type="predicted"/>
<feature type="transmembrane region" description="Helical" evidence="2">
    <location>
        <begin position="67"/>
        <end position="88"/>
    </location>
</feature>
<keyword evidence="2" id="KW-1133">Transmembrane helix</keyword>
<protein>
    <submittedName>
        <fullName evidence="4">Uncharacterized protein</fullName>
    </submittedName>
</protein>
<keyword evidence="3" id="KW-1185">Reference proteome</keyword>
<keyword evidence="2" id="KW-0472">Membrane</keyword>
<feature type="region of interest" description="Disordered" evidence="1">
    <location>
        <begin position="139"/>
        <end position="189"/>
    </location>
</feature>
<accession>A0AAF3EZ95</accession>
<name>A0AAF3EZ95_9BILA</name>